<dbReference type="AlphaFoldDB" id="A0A7H1M9C9"/>
<evidence type="ECO:0000256" key="3">
    <source>
        <dbReference type="ARBA" id="ARBA00023172"/>
    </source>
</evidence>
<sequence length="337" mass="37867">MASFTKKSNGSWLVQVRHKAGGGRAAFNKSAVFSRKVDAQQWAAKIEAEWQAFRAGITPMMPFSELLTRYRDEVSPTKRGFKNEINVINRVLKTPLADVMLPDLSDLQFKMWADQRLKEVQTATVRREWNVLSAVMAAAVKDWRLLPENYLLRLRKPDGSPPRTRRVSAAEVDAICYCAGYSADCVPDKQVQRVAAAFLFALETAMRVGEILSLLPENVHFEKRYVHLPTTKNGHARDVPLSGRAAAILKQVADSHGGRTVFGVTKGSCDSQFRKLLDMAQIDGLHFHDSRREALTRLAKIYQPMELAKISGHKDLRILLNTYYAPTAEELAAKMPE</sequence>
<dbReference type="RefSeq" id="WP_187000016.1">
    <property type="nucleotide sequence ID" value="NZ_CP060414.2"/>
</dbReference>
<dbReference type="InterPro" id="IPR010998">
    <property type="entry name" value="Integrase_recombinase_N"/>
</dbReference>
<dbReference type="GO" id="GO:0006310">
    <property type="term" value="P:DNA recombination"/>
    <property type="evidence" value="ECO:0007669"/>
    <property type="project" value="UniProtKB-KW"/>
</dbReference>
<evidence type="ECO:0000256" key="2">
    <source>
        <dbReference type="ARBA" id="ARBA00023125"/>
    </source>
</evidence>
<dbReference type="Proteomes" id="UP000516412">
    <property type="component" value="Chromosome"/>
</dbReference>
<name>A0A7H1M9C9_9NEIS</name>
<dbReference type="GO" id="GO:0015074">
    <property type="term" value="P:DNA integration"/>
    <property type="evidence" value="ECO:0007669"/>
    <property type="project" value="UniProtKB-KW"/>
</dbReference>
<evidence type="ECO:0000313" key="6">
    <source>
        <dbReference type="Proteomes" id="UP000516412"/>
    </source>
</evidence>
<keyword evidence="1" id="KW-0229">DNA integration</keyword>
<proteinExistence type="predicted"/>
<dbReference type="PROSITE" id="PS51898">
    <property type="entry name" value="TYR_RECOMBINASE"/>
    <property type="match status" value="1"/>
</dbReference>
<reference evidence="5" key="1">
    <citation type="submission" date="2024-06" db="EMBL/GenBank/DDBJ databases">
        <title>Complete Genome Sequence of mouse commensal type strain Neisseria musculi.</title>
        <authorList>
            <person name="Thapa E."/>
            <person name="Aluvathingal J."/>
            <person name="Nadendla S."/>
            <person name="Mehta A."/>
            <person name="Tettelin H."/>
            <person name="Weyand N.J."/>
        </authorList>
    </citation>
    <scope>NUCLEOTIDE SEQUENCE</scope>
    <source>
        <strain evidence="5">NW831</strain>
    </source>
</reference>
<dbReference type="Pfam" id="PF00589">
    <property type="entry name" value="Phage_integrase"/>
    <property type="match status" value="1"/>
</dbReference>
<accession>A0A7H1M9C9</accession>
<dbReference type="SUPFAM" id="SSF56349">
    <property type="entry name" value="DNA breaking-rejoining enzymes"/>
    <property type="match status" value="1"/>
</dbReference>
<dbReference type="InterPro" id="IPR050090">
    <property type="entry name" value="Tyrosine_recombinase_XerCD"/>
</dbReference>
<keyword evidence="6" id="KW-1185">Reference proteome</keyword>
<keyword evidence="2" id="KW-0238">DNA-binding</keyword>
<protein>
    <submittedName>
        <fullName evidence="5">Phage integrase family protein</fullName>
    </submittedName>
</protein>
<dbReference type="Gene3D" id="1.10.150.130">
    <property type="match status" value="1"/>
</dbReference>
<dbReference type="EMBL" id="CP060414">
    <property type="protein sequence ID" value="QNT58244.1"/>
    <property type="molecule type" value="Genomic_DNA"/>
</dbReference>
<dbReference type="InterPro" id="IPR002104">
    <property type="entry name" value="Integrase_catalytic"/>
</dbReference>
<dbReference type="KEGG" id="nmus:H7A79_1656"/>
<dbReference type="InterPro" id="IPR011010">
    <property type="entry name" value="DNA_brk_join_enz"/>
</dbReference>
<dbReference type="CDD" id="cd00796">
    <property type="entry name" value="INT_Rci_Hp1_C"/>
    <property type="match status" value="1"/>
</dbReference>
<dbReference type="InterPro" id="IPR013762">
    <property type="entry name" value="Integrase-like_cat_sf"/>
</dbReference>
<evidence type="ECO:0000313" key="5">
    <source>
        <dbReference type="EMBL" id="QNT58244.1"/>
    </source>
</evidence>
<dbReference type="GO" id="GO:0003677">
    <property type="term" value="F:DNA binding"/>
    <property type="evidence" value="ECO:0007669"/>
    <property type="project" value="UniProtKB-KW"/>
</dbReference>
<gene>
    <name evidence="5" type="ORF">H7A79_1656</name>
</gene>
<dbReference type="PANTHER" id="PTHR30349:SF94">
    <property type="entry name" value="INTEGRASE_RECOMBINASE HI_1414-RELATED"/>
    <property type="match status" value="1"/>
</dbReference>
<organism evidence="5 6">
    <name type="scientific">Neisseria musculi</name>
    <dbReference type="NCBI Taxonomy" id="1815583"/>
    <lineage>
        <taxon>Bacteria</taxon>
        <taxon>Pseudomonadati</taxon>
        <taxon>Pseudomonadota</taxon>
        <taxon>Betaproteobacteria</taxon>
        <taxon>Neisseriales</taxon>
        <taxon>Neisseriaceae</taxon>
        <taxon>Neisseria</taxon>
    </lineage>
</organism>
<dbReference type="Gene3D" id="1.10.443.10">
    <property type="entry name" value="Intergrase catalytic core"/>
    <property type="match status" value="1"/>
</dbReference>
<feature type="domain" description="Tyr recombinase" evidence="4">
    <location>
        <begin position="162"/>
        <end position="336"/>
    </location>
</feature>
<evidence type="ECO:0000259" key="4">
    <source>
        <dbReference type="PROSITE" id="PS51898"/>
    </source>
</evidence>
<keyword evidence="3" id="KW-0233">DNA recombination</keyword>
<dbReference type="PANTHER" id="PTHR30349">
    <property type="entry name" value="PHAGE INTEGRASE-RELATED"/>
    <property type="match status" value="1"/>
</dbReference>
<evidence type="ECO:0000256" key="1">
    <source>
        <dbReference type="ARBA" id="ARBA00022908"/>
    </source>
</evidence>